<dbReference type="SMART" id="SM00510">
    <property type="entry name" value="TFS2M"/>
    <property type="match status" value="1"/>
</dbReference>
<dbReference type="EMBL" id="GDKF01005942">
    <property type="protein sequence ID" value="JAT72680.1"/>
    <property type="molecule type" value="Transcribed_RNA"/>
</dbReference>
<feature type="compositionally biased region" description="Low complexity" evidence="5">
    <location>
        <begin position="948"/>
        <end position="958"/>
    </location>
</feature>
<dbReference type="PROSITE" id="PS51321">
    <property type="entry name" value="TFIIS_CENTRAL"/>
    <property type="match status" value="1"/>
</dbReference>
<dbReference type="AlphaFoldDB" id="A0A1D2A0G2"/>
<feature type="region of interest" description="Disordered" evidence="5">
    <location>
        <begin position="141"/>
        <end position="292"/>
    </location>
</feature>
<feature type="region of interest" description="Disordered" evidence="5">
    <location>
        <begin position="842"/>
        <end position="1031"/>
    </location>
</feature>
<keyword evidence="4" id="KW-0539">Nucleus</keyword>
<evidence type="ECO:0000256" key="3">
    <source>
        <dbReference type="ARBA" id="ARBA00022833"/>
    </source>
</evidence>
<feature type="compositionally biased region" description="Gly residues" evidence="5">
    <location>
        <begin position="1011"/>
        <end position="1021"/>
    </location>
</feature>
<organism evidence="7">
    <name type="scientific">Auxenochlorella protothecoides</name>
    <name type="common">Green microalga</name>
    <name type="synonym">Chlorella protothecoides</name>
    <dbReference type="NCBI Taxonomy" id="3075"/>
    <lineage>
        <taxon>Eukaryota</taxon>
        <taxon>Viridiplantae</taxon>
        <taxon>Chlorophyta</taxon>
        <taxon>core chlorophytes</taxon>
        <taxon>Trebouxiophyceae</taxon>
        <taxon>Chlorellales</taxon>
        <taxon>Chlorellaceae</taxon>
        <taxon>Auxenochlorella</taxon>
    </lineage>
</organism>
<dbReference type="PANTHER" id="PTHR11477:SF0">
    <property type="entry name" value="IP08861P-RELATED"/>
    <property type="match status" value="1"/>
</dbReference>
<dbReference type="SUPFAM" id="SSF46942">
    <property type="entry name" value="Elongation factor TFIIS domain 2"/>
    <property type="match status" value="1"/>
</dbReference>
<feature type="region of interest" description="Disordered" evidence="5">
    <location>
        <begin position="423"/>
        <end position="519"/>
    </location>
</feature>
<feature type="compositionally biased region" description="Pro residues" evidence="5">
    <location>
        <begin position="959"/>
        <end position="976"/>
    </location>
</feature>
<dbReference type="InterPro" id="IPR036575">
    <property type="entry name" value="TFIIS_cen_dom_sf"/>
</dbReference>
<keyword evidence="3" id="KW-0862">Zinc</keyword>
<feature type="compositionally biased region" description="Polar residues" evidence="5">
    <location>
        <begin position="145"/>
        <end position="154"/>
    </location>
</feature>
<dbReference type="Pfam" id="PF07500">
    <property type="entry name" value="TFIIS_M"/>
    <property type="match status" value="1"/>
</dbReference>
<feature type="compositionally biased region" description="Low complexity" evidence="5">
    <location>
        <begin position="864"/>
        <end position="877"/>
    </location>
</feature>
<evidence type="ECO:0000313" key="7">
    <source>
        <dbReference type="EMBL" id="JAT72680.1"/>
    </source>
</evidence>
<feature type="domain" description="TFIIS central" evidence="6">
    <location>
        <begin position="296"/>
        <end position="417"/>
    </location>
</feature>
<dbReference type="GO" id="GO:0008270">
    <property type="term" value="F:zinc ion binding"/>
    <property type="evidence" value="ECO:0007669"/>
    <property type="project" value="UniProtKB-KW"/>
</dbReference>
<feature type="compositionally biased region" description="Basic residues" evidence="5">
    <location>
        <begin position="1022"/>
        <end position="1031"/>
    </location>
</feature>
<keyword evidence="2" id="KW-0863">Zinc-finger</keyword>
<dbReference type="GO" id="GO:0006351">
    <property type="term" value="P:DNA-templated transcription"/>
    <property type="evidence" value="ECO:0007669"/>
    <property type="project" value="InterPro"/>
</dbReference>
<feature type="compositionally biased region" description="Basic and acidic residues" evidence="5">
    <location>
        <begin position="854"/>
        <end position="863"/>
    </location>
</feature>
<feature type="compositionally biased region" description="Low complexity" evidence="5">
    <location>
        <begin position="885"/>
        <end position="899"/>
    </location>
</feature>
<dbReference type="GO" id="GO:0005634">
    <property type="term" value="C:nucleus"/>
    <property type="evidence" value="ECO:0007669"/>
    <property type="project" value="TreeGrafter"/>
</dbReference>
<keyword evidence="1" id="KW-0479">Metal-binding</keyword>
<evidence type="ECO:0000256" key="2">
    <source>
        <dbReference type="ARBA" id="ARBA00022771"/>
    </source>
</evidence>
<feature type="region of interest" description="Disordered" evidence="5">
    <location>
        <begin position="753"/>
        <end position="814"/>
    </location>
</feature>
<evidence type="ECO:0000256" key="1">
    <source>
        <dbReference type="ARBA" id="ARBA00022723"/>
    </source>
</evidence>
<dbReference type="PANTHER" id="PTHR11477">
    <property type="entry name" value="TRANSCRIPTION FACTOR S-II ZINC FINGER DOMAIN-CONTAINING PROTEIN"/>
    <property type="match status" value="1"/>
</dbReference>
<evidence type="ECO:0000259" key="6">
    <source>
        <dbReference type="PROSITE" id="PS51321"/>
    </source>
</evidence>
<feature type="region of interest" description="Disordered" evidence="5">
    <location>
        <begin position="552"/>
        <end position="592"/>
    </location>
</feature>
<feature type="compositionally biased region" description="Low complexity" evidence="5">
    <location>
        <begin position="906"/>
        <end position="926"/>
    </location>
</feature>
<protein>
    <recommendedName>
        <fullName evidence="6">TFIIS central domain-containing protein</fullName>
    </recommendedName>
</protein>
<dbReference type="Gene3D" id="1.10.472.30">
    <property type="entry name" value="Transcription elongation factor S-II, central domain"/>
    <property type="match status" value="1"/>
</dbReference>
<evidence type="ECO:0000256" key="5">
    <source>
        <dbReference type="SAM" id="MobiDB-lite"/>
    </source>
</evidence>
<reference evidence="7" key="1">
    <citation type="submission" date="2015-08" db="EMBL/GenBank/DDBJ databases">
        <authorList>
            <person name="Babu N.S."/>
            <person name="Beckwith C.J."/>
            <person name="Beseler K.G."/>
            <person name="Brison A."/>
            <person name="Carone J.V."/>
            <person name="Caskin T.P."/>
            <person name="Diamond M."/>
            <person name="Durham M.E."/>
            <person name="Foxe J.M."/>
            <person name="Go M."/>
            <person name="Henderson B.A."/>
            <person name="Jones I.B."/>
            <person name="McGettigan J.A."/>
            <person name="Micheletti S.J."/>
            <person name="Nasrallah M.E."/>
            <person name="Ortiz D."/>
            <person name="Piller C.R."/>
            <person name="Privatt S.R."/>
            <person name="Schneider S.L."/>
            <person name="Sharp S."/>
            <person name="Smith T.C."/>
            <person name="Stanton J.D."/>
            <person name="Ullery H.E."/>
            <person name="Wilson R.J."/>
            <person name="Serrano M.G."/>
            <person name="Buck G."/>
            <person name="Lee V."/>
            <person name="Wang Y."/>
            <person name="Carvalho R."/>
            <person name="Voegtly L."/>
            <person name="Shi R."/>
            <person name="Duckworth R."/>
            <person name="Johnson A."/>
            <person name="Loviza R."/>
            <person name="Walstead R."/>
            <person name="Shah Z."/>
            <person name="Kiflezghi M."/>
            <person name="Wade K."/>
            <person name="Ball S.L."/>
            <person name="Bradley K.W."/>
            <person name="Asai D.J."/>
            <person name="Bowman C.A."/>
            <person name="Russell D.A."/>
            <person name="Pope W.H."/>
            <person name="Jacobs-Sera D."/>
            <person name="Hendrix R.W."/>
            <person name="Hatfull G.F."/>
        </authorList>
    </citation>
    <scope>NUCLEOTIDE SEQUENCE</scope>
</reference>
<dbReference type="InterPro" id="IPR003618">
    <property type="entry name" value="TFIIS_cen_dom"/>
</dbReference>
<evidence type="ECO:0000256" key="4">
    <source>
        <dbReference type="ARBA" id="ARBA00023242"/>
    </source>
</evidence>
<feature type="compositionally biased region" description="Basic and acidic residues" evidence="5">
    <location>
        <begin position="426"/>
        <end position="448"/>
    </location>
</feature>
<accession>A0A1D2A0G2</accession>
<sequence length="1031" mass="106763">MTSRSRRERKPSSRLELAIEGSSREAPPKVMYVYRLMKPSEIKSTLVSRTVYVLWPDEEQANATWYRARVDECKVASKKGDLYYEDTDELETGADLADLVYQGHIAFREPRPLHHDLGRDEVGLDAPYTGRALEERLGHLPVTAASASPESSISDAGARDNSAEDSDFEVEAARERQSGSKRRRASTGEEDSDGEQVGSPSPSEDDDADGSGSDEVPLVARAAKMERRRASRGGARGNDGDDDDEDAAERAAQKLLRQAQGGASGTPRSKPQGPSDFYGSGTPRRHQADHLSDAGVQEKVRQGLEQALELAVGEAAVRGEQCPLTSGQVAAAVEAALFRLHGGTSREYKTRYRTLQFNLKDPANPDLRGEVMAGRLAPEKLVTLSATELANKELTEYRRRKEEEALKMAVLDAEAAARFSTAAALETRESQPRKEAQEAAVREARGGEAARAVGEAAETPDAGSSPPAEEPGAGDAAGDAVAGAASMDAGVLDHDRNPVPELEPGADVAQSPPARPAPSLDWAQIKASAVESAAAEDAAEDAAEELEGFDGWTAGREEGEGPGDAAARGAGQTDGALPPPPPSPLAHLFSAATASSSPAPGAWRSNLVLPGEGSVLVTLEGLAGAVSPALLLGDRDVEVRGRVTLARLEEFLLDLRHSRHRAVSAGVAGLAPGASPREAGLWADLLALYRARGRTGVAAPQPGVEAYVLAAGDLAARVLEVAAGSGGAGAAGALRDDQALVLLIHKKDWRPEPGARVPVIRGRAAPDPGRDDAGVAPPAAARGSPAPRSPAEAPTHEATAPAAAAGAPDSTRPAAAAKPITLPAGIDWGALSALAASLGQGAGAQPVAPIPPEPAKRRSRWEADAGPLAAAAADTAGWKQPGPSVPMARVAPGAAAVAPQAPPHTAPYAAPGASGTAAAPLSGPGPMRRLGQEGAPQQVYGAAPQFRPEGPGQYAAPAPYAPRPPQDPYAPHPPSLHPGQFPQSHAGPAPLPDWQAPHAGPHSDGPQRQYGGRGGAWQGGRGRGRGWRGRG</sequence>
<gene>
    <name evidence="7" type="ORF">g.61727</name>
</gene>
<feature type="compositionally biased region" description="Low complexity" evidence="5">
    <location>
        <begin position="465"/>
        <end position="490"/>
    </location>
</feature>
<name>A0A1D2A0G2_AUXPR</name>
<feature type="region of interest" description="Disordered" evidence="5">
    <location>
        <begin position="1"/>
        <end position="21"/>
    </location>
</feature>
<proteinExistence type="predicted"/>
<feature type="compositionally biased region" description="Low complexity" evidence="5">
    <location>
        <begin position="774"/>
        <end position="814"/>
    </location>
</feature>